<dbReference type="InterPro" id="IPR002110">
    <property type="entry name" value="Ankyrin_rpt"/>
</dbReference>
<evidence type="ECO:0000313" key="5">
    <source>
        <dbReference type="EMBL" id="STO24825.1"/>
    </source>
</evidence>
<evidence type="ECO:0000256" key="3">
    <source>
        <dbReference type="PROSITE-ProRule" id="PRU00023"/>
    </source>
</evidence>
<gene>
    <name evidence="5" type="ORF">NCTC11401_01643</name>
    <name evidence="4" type="ORF">SAMN05421777_11367</name>
</gene>
<keyword evidence="1" id="KW-0677">Repeat</keyword>
<dbReference type="RefSeq" id="WP_058469116.1">
    <property type="nucleotide sequence ID" value="NZ_CAAAIX010000034.1"/>
</dbReference>
<reference evidence="5 7" key="2">
    <citation type="submission" date="2018-06" db="EMBL/GenBank/DDBJ databases">
        <authorList>
            <consortium name="Pathogen Informatics"/>
            <person name="Doyle S."/>
        </authorList>
    </citation>
    <scope>NUCLEOTIDE SEQUENCE [LARGE SCALE GENOMIC DNA]</scope>
    <source>
        <strain evidence="5 7">NCTC11401</strain>
    </source>
</reference>
<dbReference type="SUPFAM" id="SSF48403">
    <property type="entry name" value="Ankyrin repeat"/>
    <property type="match status" value="3"/>
</dbReference>
<dbReference type="InterPro" id="IPR036770">
    <property type="entry name" value="Ankyrin_rpt-contain_sf"/>
</dbReference>
<feature type="repeat" description="ANK" evidence="3">
    <location>
        <begin position="1170"/>
        <end position="1203"/>
    </location>
</feature>
<dbReference type="AlphaFoldDB" id="A0A377GJW9"/>
<dbReference type="GO" id="GO:0005737">
    <property type="term" value="C:cytoplasm"/>
    <property type="evidence" value="ECO:0007669"/>
    <property type="project" value="TreeGrafter"/>
</dbReference>
<dbReference type="EMBL" id="FTNL01000013">
    <property type="protein sequence ID" value="SIR48732.1"/>
    <property type="molecule type" value="Genomic_DNA"/>
</dbReference>
<evidence type="ECO:0000256" key="2">
    <source>
        <dbReference type="ARBA" id="ARBA00023043"/>
    </source>
</evidence>
<dbReference type="Pfam" id="PF12796">
    <property type="entry name" value="Ank_2"/>
    <property type="match status" value="4"/>
</dbReference>
<reference evidence="4 6" key="1">
    <citation type="submission" date="2017-01" db="EMBL/GenBank/DDBJ databases">
        <authorList>
            <person name="Varghese N."/>
            <person name="Submissions S."/>
        </authorList>
    </citation>
    <scope>NUCLEOTIDE SEQUENCE [LARGE SCALE GENOMIC DNA]</scope>
    <source>
        <strain evidence="4 6">ATCC 33342</strain>
    </source>
</reference>
<evidence type="ECO:0000313" key="4">
    <source>
        <dbReference type="EMBL" id="SIR48732.1"/>
    </source>
</evidence>
<dbReference type="OrthoDB" id="5630385at2"/>
<dbReference type="Proteomes" id="UP000254374">
    <property type="component" value="Unassembled WGS sequence"/>
</dbReference>
<protein>
    <submittedName>
        <fullName evidence="4">Ankyrin repeat-containing protein</fullName>
    </submittedName>
    <submittedName>
        <fullName evidence="5">Ribulose-5-phosphate 4-epimerase and related epimerases and aldolases</fullName>
    </submittedName>
</protein>
<dbReference type="Proteomes" id="UP000186808">
    <property type="component" value="Unassembled WGS sequence"/>
</dbReference>
<evidence type="ECO:0000313" key="7">
    <source>
        <dbReference type="Proteomes" id="UP000254374"/>
    </source>
</evidence>
<evidence type="ECO:0000256" key="1">
    <source>
        <dbReference type="ARBA" id="ARBA00022737"/>
    </source>
</evidence>
<evidence type="ECO:0000313" key="6">
    <source>
        <dbReference type="Proteomes" id="UP000186808"/>
    </source>
</evidence>
<keyword evidence="2 3" id="KW-0040">ANK repeat</keyword>
<dbReference type="Gene3D" id="1.25.40.20">
    <property type="entry name" value="Ankyrin repeat-containing domain"/>
    <property type="match status" value="4"/>
</dbReference>
<keyword evidence="6" id="KW-1185">Reference proteome</keyword>
<dbReference type="EMBL" id="UGGV01000001">
    <property type="protein sequence ID" value="STO24825.1"/>
    <property type="molecule type" value="Genomic_DNA"/>
</dbReference>
<name>A0A377GJW9_9GAMM</name>
<dbReference type="PROSITE" id="PS50297">
    <property type="entry name" value="ANK_REP_REGION"/>
    <property type="match status" value="3"/>
</dbReference>
<organism evidence="5 7">
    <name type="scientific">Fluoribacter gormanii</name>
    <dbReference type="NCBI Taxonomy" id="464"/>
    <lineage>
        <taxon>Bacteria</taxon>
        <taxon>Pseudomonadati</taxon>
        <taxon>Pseudomonadota</taxon>
        <taxon>Gammaproteobacteria</taxon>
        <taxon>Legionellales</taxon>
        <taxon>Legionellaceae</taxon>
        <taxon>Fluoribacter</taxon>
    </lineage>
</organism>
<feature type="repeat" description="ANK" evidence="3">
    <location>
        <begin position="979"/>
        <end position="1001"/>
    </location>
</feature>
<dbReference type="PANTHER" id="PTHR24198">
    <property type="entry name" value="ANKYRIN REPEAT AND PROTEIN KINASE DOMAIN-CONTAINING PROTEIN"/>
    <property type="match status" value="1"/>
</dbReference>
<feature type="repeat" description="ANK" evidence="3">
    <location>
        <begin position="36"/>
        <end position="74"/>
    </location>
</feature>
<proteinExistence type="predicted"/>
<dbReference type="PANTHER" id="PTHR24198:SF165">
    <property type="entry name" value="ANKYRIN REPEAT-CONTAINING PROTEIN-RELATED"/>
    <property type="match status" value="1"/>
</dbReference>
<accession>A0A377GJW9</accession>
<sequence length="1238" mass="140861">MDTLSLLALINEVKQPDEILTKLKEKQFAITDVTDDGDSILHVLAKSDHANKIDFSDYLNVLITAGANVNAVDRQGNGFLGYYIERTRTGMADYYKHETFKLLLRNDEFDVNQRLANGFSLFEFFFCSTGYQSCDHLKALIAHDKFNPNQQTSEHNAVLLHMVFKDLFQYREQLVDVINHKKTDPNVKNDIGKTALALILEGTQSSNMEYVNALVNNELFDINAVDNDGNNYLQLAIISQKFKAEQIAFLLINRGIDVTHKNKEGKSVFDLIFENKAGRSNTIRNDLLLTILKAHPSSLFDKCSDGRTILGALFIMDDWSIRSKFVNIIELCKKQESSAGILKKIIEEAFANFHQNGVTEETMLDLIQAIVTTGISVDVEYCLALVAICNPQYKNEKINSYFKTLKPDLDFNVVIGHIKNLTQEGSNERSKALSYICKFNFTFNNINDFSDSTLAFEAHHLQTKIISPISKDTAMFGHLFALSGSIPVDNSLVRLTGSNSFYTAPFIVHLMNTYLSHCEQNNKYIEHQDAIRQVRNMTIKAMRYYFMANYSGTLPYTDDYLSSMEEDSKQSGVELFTGWPEHGIDIIIKQKDLYRNNGGGCSTDTTTEHYKITKPENVTKQVFATLFIDTYESNKTYIQQNLHETLGLVYHDRIDGEFQTVGNCDLHNKLIALKIKYRLFLPESIADELFIDTIQFFEQFFLKEYLSLYANNSALPHLLMRLITQKLLPEGKLDLIRTLLTDHFSSESNQEIFQTELMLKGWLLETTGESRKEFDKQLQSLEIKLFPEMNSRLQILDHFLNDKVTHEDLDELKSWSLTEQQFQGYHLLHLAVMNNNLELASTLIQMFPNAVDQPNWHNQEPLCLVQSVEMIDLLVKTGADTAKTKNDNALDCAIRANRVDLVRALLNHGAKPSEYSAYYAASKDPKILNSLMEFHPEAMKKTTHSYRTPVHAAALAGQNENIQSLVYYADVNTAAKDVNGVTPLQLALQNERTDTVRLLLQYPGTLFKRPYRGDSVVKMAKDTEMQQLLMHEKHERKADRKYFKAFKNSNPGIVKENIDYLIIAIRTNDVRAIRGFLFTYPDVKVVKTSNHYFTTPLTEAIQKLAGKKGEEYDEAFNIVKMLLKTPGIDINACTATSEPILFWATSIGDVAVLELFLADPKLNPNQQDNIGYTALHDAVERGHLSCVKRLLQDKRVDSSIVNKRGETAADLVSFRRGVGECVEEVVKSLSEKSRFYIH</sequence>
<dbReference type="SMART" id="SM00248">
    <property type="entry name" value="ANK"/>
    <property type="match status" value="10"/>
</dbReference>
<dbReference type="PROSITE" id="PS50088">
    <property type="entry name" value="ANK_REPEAT"/>
    <property type="match status" value="3"/>
</dbReference>
<dbReference type="STRING" id="464.Lgor_2793"/>